<organism evidence="2 3">
    <name type="scientific">Streptomyces mimosae</name>
    <dbReference type="NCBI Taxonomy" id="2586635"/>
    <lineage>
        <taxon>Bacteria</taxon>
        <taxon>Bacillati</taxon>
        <taxon>Actinomycetota</taxon>
        <taxon>Actinomycetes</taxon>
        <taxon>Kitasatosporales</taxon>
        <taxon>Streptomycetaceae</taxon>
        <taxon>Streptomyces</taxon>
    </lineage>
</organism>
<dbReference type="AlphaFoldDB" id="A0A5N6ASM8"/>
<name>A0A5N6ASM8_9ACTN</name>
<evidence type="ECO:0000313" key="3">
    <source>
        <dbReference type="Proteomes" id="UP000314251"/>
    </source>
</evidence>
<dbReference type="Proteomes" id="UP000314251">
    <property type="component" value="Unassembled WGS sequence"/>
</dbReference>
<feature type="compositionally biased region" description="Polar residues" evidence="1">
    <location>
        <begin position="1"/>
        <end position="19"/>
    </location>
</feature>
<protein>
    <submittedName>
        <fullName evidence="2">Uncharacterized protein</fullName>
    </submittedName>
</protein>
<dbReference type="EMBL" id="VDLY02000001">
    <property type="protein sequence ID" value="KAB8171113.1"/>
    <property type="molecule type" value="Genomic_DNA"/>
</dbReference>
<comment type="caution">
    <text evidence="2">The sequence shown here is derived from an EMBL/GenBank/DDBJ whole genome shotgun (WGS) entry which is preliminary data.</text>
</comment>
<evidence type="ECO:0000313" key="2">
    <source>
        <dbReference type="EMBL" id="KAB8171113.1"/>
    </source>
</evidence>
<reference evidence="2" key="1">
    <citation type="submission" date="2019-10" db="EMBL/GenBank/DDBJ databases">
        <title>Nonomuraea sp. nov., isolated from Phyllanthus amarus.</title>
        <authorList>
            <person name="Klykleung N."/>
            <person name="Tanasupawat S."/>
        </authorList>
    </citation>
    <scope>NUCLEOTIDE SEQUENCE [LARGE SCALE GENOMIC DNA]</scope>
    <source>
        <strain evidence="2">3MP-10</strain>
    </source>
</reference>
<sequence>MNLHTTARATSGVFQPHQSTIRERPGFLPDPRCDWCDVATDDLALIDIIGGVTGPAWGVHACPPCVKNEGLTALADTSPAER</sequence>
<dbReference type="RefSeq" id="WP_139665796.1">
    <property type="nucleotide sequence ID" value="NZ_VDLY02000001.1"/>
</dbReference>
<keyword evidence="3" id="KW-1185">Reference proteome</keyword>
<gene>
    <name evidence="2" type="ORF">FH607_002000</name>
</gene>
<accession>A0A5N6ASM8</accession>
<evidence type="ECO:0000256" key="1">
    <source>
        <dbReference type="SAM" id="MobiDB-lite"/>
    </source>
</evidence>
<feature type="region of interest" description="Disordered" evidence="1">
    <location>
        <begin position="1"/>
        <end position="25"/>
    </location>
</feature>
<proteinExistence type="predicted"/>